<dbReference type="RefSeq" id="WP_132143636.1">
    <property type="nucleotide sequence ID" value="NZ_SMCS01000003.1"/>
</dbReference>
<evidence type="ECO:0000313" key="1">
    <source>
        <dbReference type="EMBL" id="TCV94910.1"/>
    </source>
</evidence>
<keyword evidence="2" id="KW-1185">Reference proteome</keyword>
<dbReference type="AlphaFoldDB" id="A0A4R3YR45"/>
<accession>A0A4R3YR45</accession>
<sequence>MSEKVFVYKGCRADIRYDTERDEYFATIEVRGWRFKARGATAPAVASEVQAIVDRLDPHRR</sequence>
<proteinExistence type="predicted"/>
<organism evidence="1 2">
    <name type="scientific">Luteibacter rhizovicinus</name>
    <dbReference type="NCBI Taxonomy" id="242606"/>
    <lineage>
        <taxon>Bacteria</taxon>
        <taxon>Pseudomonadati</taxon>
        <taxon>Pseudomonadota</taxon>
        <taxon>Gammaproteobacteria</taxon>
        <taxon>Lysobacterales</taxon>
        <taxon>Rhodanobacteraceae</taxon>
        <taxon>Luteibacter</taxon>
    </lineage>
</organism>
<dbReference type="Proteomes" id="UP000295645">
    <property type="component" value="Unassembled WGS sequence"/>
</dbReference>
<protein>
    <submittedName>
        <fullName evidence="1">Uncharacterized protein</fullName>
    </submittedName>
</protein>
<gene>
    <name evidence="1" type="ORF">EC912_103403</name>
</gene>
<reference evidence="1 2" key="1">
    <citation type="submission" date="2019-03" db="EMBL/GenBank/DDBJ databases">
        <title>Above-ground endophytic microbial communities from plants in different locations in the United States.</title>
        <authorList>
            <person name="Frank C."/>
        </authorList>
    </citation>
    <scope>NUCLEOTIDE SEQUENCE [LARGE SCALE GENOMIC DNA]</scope>
    <source>
        <strain evidence="1 2">LP_13_YM</strain>
    </source>
</reference>
<evidence type="ECO:0000313" key="2">
    <source>
        <dbReference type="Proteomes" id="UP000295645"/>
    </source>
</evidence>
<dbReference type="EMBL" id="SMCS01000003">
    <property type="protein sequence ID" value="TCV94910.1"/>
    <property type="molecule type" value="Genomic_DNA"/>
</dbReference>
<comment type="caution">
    <text evidence="1">The sequence shown here is derived from an EMBL/GenBank/DDBJ whole genome shotgun (WGS) entry which is preliminary data.</text>
</comment>
<name>A0A4R3YR45_9GAMM</name>